<keyword evidence="3 5" id="KW-0238">DNA-binding</keyword>
<dbReference type="PANTHER" id="PTHR30055">
    <property type="entry name" value="HTH-TYPE TRANSCRIPTIONAL REGULATOR RUTR"/>
    <property type="match status" value="1"/>
</dbReference>
<dbReference type="Pfam" id="PF13977">
    <property type="entry name" value="TetR_C_6"/>
    <property type="match status" value="1"/>
</dbReference>
<feature type="DNA-binding region" description="H-T-H motif" evidence="5">
    <location>
        <begin position="31"/>
        <end position="50"/>
    </location>
</feature>
<reference evidence="7 8" key="1">
    <citation type="submission" date="2019-10" db="EMBL/GenBank/DDBJ databases">
        <title>Nonomuraea sp. nov., isolated from Phyllanthus amarus.</title>
        <authorList>
            <person name="Klykleung N."/>
            <person name="Tanasupawat S."/>
        </authorList>
    </citation>
    <scope>NUCLEOTIDE SEQUENCE [LARGE SCALE GENOMIC DNA]</scope>
    <source>
        <strain evidence="7 8">CR1-09</strain>
    </source>
</reference>
<evidence type="ECO:0000259" key="6">
    <source>
        <dbReference type="PROSITE" id="PS50977"/>
    </source>
</evidence>
<protein>
    <submittedName>
        <fullName evidence="7">TetR family transcriptional regulator</fullName>
    </submittedName>
</protein>
<evidence type="ECO:0000256" key="4">
    <source>
        <dbReference type="ARBA" id="ARBA00023163"/>
    </source>
</evidence>
<proteinExistence type="predicted"/>
<dbReference type="InterPro" id="IPR036271">
    <property type="entry name" value="Tet_transcr_reg_TetR-rel_C_sf"/>
</dbReference>
<dbReference type="InterPro" id="IPR039538">
    <property type="entry name" value="BetI_C"/>
</dbReference>
<evidence type="ECO:0000313" key="8">
    <source>
        <dbReference type="Proteomes" id="UP000313066"/>
    </source>
</evidence>
<name>A0A5N6BSB1_9ACTN</name>
<dbReference type="Gene3D" id="1.10.357.10">
    <property type="entry name" value="Tetracycline Repressor, domain 2"/>
    <property type="match status" value="1"/>
</dbReference>
<feature type="domain" description="HTH tetR-type" evidence="6">
    <location>
        <begin position="8"/>
        <end position="68"/>
    </location>
</feature>
<dbReference type="SUPFAM" id="SSF48498">
    <property type="entry name" value="Tetracyclin repressor-like, C-terminal domain"/>
    <property type="match status" value="1"/>
</dbReference>
<keyword evidence="8" id="KW-1185">Reference proteome</keyword>
<evidence type="ECO:0000313" key="7">
    <source>
        <dbReference type="EMBL" id="KAB8183348.1"/>
    </source>
</evidence>
<dbReference type="GO" id="GO:0003700">
    <property type="term" value="F:DNA-binding transcription factor activity"/>
    <property type="evidence" value="ECO:0007669"/>
    <property type="project" value="TreeGrafter"/>
</dbReference>
<dbReference type="PANTHER" id="PTHR30055:SF226">
    <property type="entry name" value="HTH-TYPE TRANSCRIPTIONAL REGULATOR PKSA"/>
    <property type="match status" value="1"/>
</dbReference>
<dbReference type="PROSITE" id="PS50977">
    <property type="entry name" value="HTH_TETR_2"/>
    <property type="match status" value="1"/>
</dbReference>
<keyword evidence="1" id="KW-0678">Repressor</keyword>
<organism evidence="7 8">
    <name type="scientific">Microbispora catharanthi</name>
    <dbReference type="NCBI Taxonomy" id="1712871"/>
    <lineage>
        <taxon>Bacteria</taxon>
        <taxon>Bacillati</taxon>
        <taxon>Actinomycetota</taxon>
        <taxon>Actinomycetes</taxon>
        <taxon>Streptosporangiales</taxon>
        <taxon>Streptosporangiaceae</taxon>
        <taxon>Microbispora</taxon>
    </lineage>
</organism>
<dbReference type="EMBL" id="VDMA02000010">
    <property type="protein sequence ID" value="KAB8183348.1"/>
    <property type="molecule type" value="Genomic_DNA"/>
</dbReference>
<gene>
    <name evidence="7" type="ORF">FH610_019745</name>
</gene>
<evidence type="ECO:0000256" key="3">
    <source>
        <dbReference type="ARBA" id="ARBA00023125"/>
    </source>
</evidence>
<evidence type="ECO:0000256" key="5">
    <source>
        <dbReference type="PROSITE-ProRule" id="PRU00335"/>
    </source>
</evidence>
<dbReference type="InterPro" id="IPR009057">
    <property type="entry name" value="Homeodomain-like_sf"/>
</dbReference>
<comment type="caution">
    <text evidence="7">The sequence shown here is derived from an EMBL/GenBank/DDBJ whole genome shotgun (WGS) entry which is preliminary data.</text>
</comment>
<dbReference type="Proteomes" id="UP000313066">
    <property type="component" value="Unassembled WGS sequence"/>
</dbReference>
<dbReference type="SUPFAM" id="SSF46689">
    <property type="entry name" value="Homeodomain-like"/>
    <property type="match status" value="1"/>
</dbReference>
<dbReference type="GO" id="GO:0000976">
    <property type="term" value="F:transcription cis-regulatory region binding"/>
    <property type="evidence" value="ECO:0007669"/>
    <property type="project" value="TreeGrafter"/>
</dbReference>
<dbReference type="InterPro" id="IPR050109">
    <property type="entry name" value="HTH-type_TetR-like_transc_reg"/>
</dbReference>
<accession>A0A5N6BSB1</accession>
<evidence type="ECO:0000256" key="2">
    <source>
        <dbReference type="ARBA" id="ARBA00023015"/>
    </source>
</evidence>
<dbReference type="Pfam" id="PF00440">
    <property type="entry name" value="TetR_N"/>
    <property type="match status" value="1"/>
</dbReference>
<dbReference type="InterPro" id="IPR001647">
    <property type="entry name" value="HTH_TetR"/>
</dbReference>
<dbReference type="RefSeq" id="WP_139576004.1">
    <property type="nucleotide sequence ID" value="NZ_VDMA02000010.1"/>
</dbReference>
<dbReference type="AlphaFoldDB" id="A0A5N6BSB1"/>
<keyword evidence="2" id="KW-0805">Transcription regulation</keyword>
<evidence type="ECO:0000256" key="1">
    <source>
        <dbReference type="ARBA" id="ARBA00022491"/>
    </source>
</evidence>
<keyword evidence="4" id="KW-0804">Transcription</keyword>
<sequence>MPKIVDHRVRRGEIAEALWRVVRRDGVGAATVRSIAAEAGWSPSALRHYFSTQAELLAFAMEHVITRVRARIETTDFRGPVRVAVRRLLEELLPMDAERRAEAEVWLQLAALSQGGPAATDWLRRADDGVGEAATLAVRALAEEGELAGHRDAEFEAARLHALIDGLTIHVLARPDSMPPDRVSAVLAAHLEDLAT</sequence>